<dbReference type="EMBL" id="JAUUCC010000010">
    <property type="protein sequence ID" value="MEE2050052.1"/>
    <property type="molecule type" value="Genomic_DNA"/>
</dbReference>
<proteinExistence type="predicted"/>
<dbReference type="RefSeq" id="WP_330157294.1">
    <property type="nucleotide sequence ID" value="NZ_BAAAJA010000018.1"/>
</dbReference>
<evidence type="ECO:0000313" key="2">
    <source>
        <dbReference type="Proteomes" id="UP001348641"/>
    </source>
</evidence>
<protein>
    <submittedName>
        <fullName evidence="1">Uncharacterized protein</fullName>
    </submittedName>
</protein>
<name>A0ABU7KMZ9_9ACTN</name>
<comment type="caution">
    <text evidence="1">The sequence shown here is derived from an EMBL/GenBank/DDBJ whole genome shotgun (WGS) entry which is preliminary data.</text>
</comment>
<organism evidence="1 2">
    <name type="scientific">Nocardiopsis tropica</name>
    <dbReference type="NCBI Taxonomy" id="109330"/>
    <lineage>
        <taxon>Bacteria</taxon>
        <taxon>Bacillati</taxon>
        <taxon>Actinomycetota</taxon>
        <taxon>Actinomycetes</taxon>
        <taxon>Streptosporangiales</taxon>
        <taxon>Nocardiopsidaceae</taxon>
        <taxon>Nocardiopsis</taxon>
    </lineage>
</organism>
<gene>
    <name evidence="1" type="ORF">Q8A49_06020</name>
</gene>
<sequence length="101" mass="10797">MNQPTHAAPFSSEVPTLLPIFYPTPDTRVCLFDGDLPSSCALAVRSTDHDGLLVVVLVFRQGMTATDRAATLRRSETLSPELVAAIADEITRGSVAQAVTQ</sequence>
<accession>A0ABU7KMZ9</accession>
<dbReference type="Proteomes" id="UP001348641">
    <property type="component" value="Unassembled WGS sequence"/>
</dbReference>
<reference evidence="1 2" key="1">
    <citation type="submission" date="2023-07" db="EMBL/GenBank/DDBJ databases">
        <authorList>
            <person name="Girao M."/>
            <person name="Carvalho M.F."/>
        </authorList>
    </citation>
    <scope>NUCLEOTIDE SEQUENCE [LARGE SCALE GENOMIC DNA]</scope>
    <source>
        <strain evidence="1 2">66/93</strain>
    </source>
</reference>
<evidence type="ECO:0000313" key="1">
    <source>
        <dbReference type="EMBL" id="MEE2050052.1"/>
    </source>
</evidence>